<comment type="caution">
    <text evidence="2">The sequence shown here is derived from an EMBL/GenBank/DDBJ whole genome shotgun (WGS) entry which is preliminary data.</text>
</comment>
<dbReference type="Pfam" id="PF05043">
    <property type="entry name" value="Mga"/>
    <property type="match status" value="1"/>
</dbReference>
<accession>A0A415EP21</accession>
<evidence type="ECO:0000259" key="1">
    <source>
        <dbReference type="Pfam" id="PF05043"/>
    </source>
</evidence>
<proteinExistence type="predicted"/>
<name>A0A415EP21_ENTCA</name>
<reference evidence="2 3" key="1">
    <citation type="submission" date="2018-08" db="EMBL/GenBank/DDBJ databases">
        <title>A genome reference for cultivated species of the human gut microbiota.</title>
        <authorList>
            <person name="Zou Y."/>
            <person name="Xue W."/>
            <person name="Luo G."/>
        </authorList>
    </citation>
    <scope>NUCLEOTIDE SEQUENCE [LARGE SCALE GENOMIC DNA]</scope>
    <source>
        <strain evidence="2 3">AF48-16</strain>
    </source>
</reference>
<protein>
    <submittedName>
        <fullName evidence="2">M protein trans-acting positive regulator</fullName>
    </submittedName>
</protein>
<dbReference type="EMBL" id="QRMZ01000026">
    <property type="protein sequence ID" value="RHK04606.1"/>
    <property type="molecule type" value="Genomic_DNA"/>
</dbReference>
<organism evidence="2 3">
    <name type="scientific">Enterococcus casseliflavus</name>
    <name type="common">Enterococcus flavescens</name>
    <dbReference type="NCBI Taxonomy" id="37734"/>
    <lineage>
        <taxon>Bacteria</taxon>
        <taxon>Bacillati</taxon>
        <taxon>Bacillota</taxon>
        <taxon>Bacilli</taxon>
        <taxon>Lactobacillales</taxon>
        <taxon>Enterococcaceae</taxon>
        <taxon>Enterococcus</taxon>
    </lineage>
</organism>
<evidence type="ECO:0000313" key="2">
    <source>
        <dbReference type="EMBL" id="RHK04606.1"/>
    </source>
</evidence>
<dbReference type="InterPro" id="IPR007737">
    <property type="entry name" value="Mga_HTH"/>
</dbReference>
<dbReference type="Gene3D" id="1.10.10.10">
    <property type="entry name" value="Winged helix-like DNA-binding domain superfamily/Winged helix DNA-binding domain"/>
    <property type="match status" value="1"/>
</dbReference>
<feature type="domain" description="Mga helix-turn-helix" evidence="1">
    <location>
        <begin position="82"/>
        <end position="161"/>
    </location>
</feature>
<evidence type="ECO:0000313" key="3">
    <source>
        <dbReference type="Proteomes" id="UP000286288"/>
    </source>
</evidence>
<sequence>MIEKILLDTRALDKIGLYGKLLSIAPGEYNLEFVKNLTHLSATRLKSLLSSIQIDLQNLSSVNLSLHKNTLNLPKNLIEYNQYQQFLAQESISYKLLLSILTNQDESLLAFCQRNYISRSTCFRQTKKLQDHLKEFNVTLNQSAMALTGSEMVIRILLFNFIWHISLGDSLARAFDQEIEELFVTYEGTKYKSKYEIGKKEALLHCKICLFRIKNGHATNLYQLTNQSFIPSGENLDFFSAFFEIIDSAIDILEINALFFLFYYWPMLTSAADVRLPIVQDCYKHEKSELKELMVEFEAHCQKFLCDFDFDHQSFLYMNTYLTLLKFCIFKQKVPLLNFFEATIIKDKYPLHTVLTNTIQSFWRKIANRKGYEWLKACYTDLAFYQACLLYPIYIEKEQKYKLKVAFVYVSNYLVSMEVFNICERLPYVEIERITLPTEEPFDFYILSSPQLLPPFTTEENTAIIDFCRYRDFETNLCQKLLAAFNEKLKRITANSG</sequence>
<dbReference type="Proteomes" id="UP000286288">
    <property type="component" value="Unassembled WGS sequence"/>
</dbReference>
<gene>
    <name evidence="2" type="ORF">DW084_15825</name>
</gene>
<dbReference type="InterPro" id="IPR036388">
    <property type="entry name" value="WH-like_DNA-bd_sf"/>
</dbReference>
<dbReference type="AlphaFoldDB" id="A0A415EP21"/>